<feature type="compositionally biased region" description="Low complexity" evidence="1">
    <location>
        <begin position="152"/>
        <end position="163"/>
    </location>
</feature>
<reference evidence="3 4" key="1">
    <citation type="submission" date="2019-07" db="EMBL/GenBank/DDBJ databases">
        <title>Novel species of Flavobacterium.</title>
        <authorList>
            <person name="Liu Q."/>
            <person name="Xin Y.-H."/>
        </authorList>
    </citation>
    <scope>NUCLEOTIDE SEQUENCE [LARGE SCALE GENOMIC DNA]</scope>
    <source>
        <strain evidence="3 4">LB1R34</strain>
    </source>
</reference>
<proteinExistence type="predicted"/>
<keyword evidence="4" id="KW-1185">Reference proteome</keyword>
<evidence type="ECO:0000313" key="3">
    <source>
        <dbReference type="EMBL" id="TRX39734.1"/>
    </source>
</evidence>
<accession>A0A553E3Y1</accession>
<feature type="compositionally biased region" description="Basic and acidic residues" evidence="1">
    <location>
        <begin position="128"/>
        <end position="141"/>
    </location>
</feature>
<feature type="signal peptide" evidence="2">
    <location>
        <begin position="1"/>
        <end position="21"/>
    </location>
</feature>
<dbReference type="AlphaFoldDB" id="A0A553E3Y1"/>
<organism evidence="3 4">
    <name type="scientific">Flavobacterium restrictum</name>
    <dbReference type="NCBI Taxonomy" id="2594428"/>
    <lineage>
        <taxon>Bacteria</taxon>
        <taxon>Pseudomonadati</taxon>
        <taxon>Bacteroidota</taxon>
        <taxon>Flavobacteriia</taxon>
        <taxon>Flavobacteriales</taxon>
        <taxon>Flavobacteriaceae</taxon>
        <taxon>Flavobacterium</taxon>
    </lineage>
</organism>
<dbReference type="Proteomes" id="UP000316371">
    <property type="component" value="Unassembled WGS sequence"/>
</dbReference>
<gene>
    <name evidence="3" type="ORF">FNW21_08500</name>
</gene>
<comment type="caution">
    <text evidence="3">The sequence shown here is derived from an EMBL/GenBank/DDBJ whole genome shotgun (WGS) entry which is preliminary data.</text>
</comment>
<evidence type="ECO:0000256" key="2">
    <source>
        <dbReference type="SAM" id="SignalP"/>
    </source>
</evidence>
<dbReference type="EMBL" id="VJZT01000007">
    <property type="protein sequence ID" value="TRX39734.1"/>
    <property type="molecule type" value="Genomic_DNA"/>
</dbReference>
<feature type="chain" id="PRO_5021971415" evidence="2">
    <location>
        <begin position="22"/>
        <end position="173"/>
    </location>
</feature>
<evidence type="ECO:0000256" key="1">
    <source>
        <dbReference type="SAM" id="MobiDB-lite"/>
    </source>
</evidence>
<dbReference type="RefSeq" id="WP_144256310.1">
    <property type="nucleotide sequence ID" value="NZ_VJZT01000007.1"/>
</dbReference>
<protein>
    <submittedName>
        <fullName evidence="3">Uncharacterized protein</fullName>
    </submittedName>
</protein>
<sequence>MKIVKLIVVGTILLVTTAMHSQISVSVNFGTPPAWGPVGYSSVDYYYLPDVEAYYDIRESQFIYFGNGRWIRSARLPKKYSNYDLYHGYKVVLNDYHGRSPYANFNQHKVTYYRGYKGNPQKVYGKNYSKENRRNENRGNFEHGNGNRGNEHNNNGNHDNGNHGNKGNGHGKH</sequence>
<name>A0A553E3Y1_9FLAO</name>
<keyword evidence="2" id="KW-0732">Signal</keyword>
<dbReference type="OrthoDB" id="799522at2"/>
<evidence type="ECO:0000313" key="4">
    <source>
        <dbReference type="Proteomes" id="UP000316371"/>
    </source>
</evidence>
<feature type="compositionally biased region" description="Gly residues" evidence="1">
    <location>
        <begin position="164"/>
        <end position="173"/>
    </location>
</feature>
<feature type="region of interest" description="Disordered" evidence="1">
    <location>
        <begin position="116"/>
        <end position="173"/>
    </location>
</feature>